<name>A0A915JQC7_ROMCU</name>
<evidence type="ECO:0000256" key="1">
    <source>
        <dbReference type="SAM" id="MobiDB-lite"/>
    </source>
</evidence>
<keyword evidence="2" id="KW-1185">Reference proteome</keyword>
<proteinExistence type="predicted"/>
<feature type="region of interest" description="Disordered" evidence="1">
    <location>
        <begin position="27"/>
        <end position="79"/>
    </location>
</feature>
<dbReference type="AlphaFoldDB" id="A0A915JQC7"/>
<dbReference type="WBParaSite" id="nRc.2.0.1.t28308-RA">
    <property type="protein sequence ID" value="nRc.2.0.1.t28308-RA"/>
    <property type="gene ID" value="nRc.2.0.1.g28308"/>
</dbReference>
<sequence length="79" mass="8845">MFPLRQKALRLTDIGYRYRIEFAPGEFGRSESESAENSAKTQGVGADVGDERSSSDSDDEEEKKKKFPAISIDMKGYGY</sequence>
<evidence type="ECO:0000313" key="3">
    <source>
        <dbReference type="WBParaSite" id="nRc.2.0.1.t28308-RA"/>
    </source>
</evidence>
<dbReference type="Proteomes" id="UP000887565">
    <property type="component" value="Unplaced"/>
</dbReference>
<reference evidence="3" key="1">
    <citation type="submission" date="2022-11" db="UniProtKB">
        <authorList>
            <consortium name="WormBaseParasite"/>
        </authorList>
    </citation>
    <scope>IDENTIFICATION</scope>
</reference>
<accession>A0A915JQC7</accession>
<evidence type="ECO:0000313" key="2">
    <source>
        <dbReference type="Proteomes" id="UP000887565"/>
    </source>
</evidence>
<organism evidence="2 3">
    <name type="scientific">Romanomermis culicivorax</name>
    <name type="common">Nematode worm</name>
    <dbReference type="NCBI Taxonomy" id="13658"/>
    <lineage>
        <taxon>Eukaryota</taxon>
        <taxon>Metazoa</taxon>
        <taxon>Ecdysozoa</taxon>
        <taxon>Nematoda</taxon>
        <taxon>Enoplea</taxon>
        <taxon>Dorylaimia</taxon>
        <taxon>Mermithida</taxon>
        <taxon>Mermithoidea</taxon>
        <taxon>Mermithidae</taxon>
        <taxon>Romanomermis</taxon>
    </lineage>
</organism>
<protein>
    <submittedName>
        <fullName evidence="3">Uncharacterized protein</fullName>
    </submittedName>
</protein>